<dbReference type="GO" id="GO:0005576">
    <property type="term" value="C:extracellular region"/>
    <property type="evidence" value="ECO:0007669"/>
    <property type="project" value="UniProtKB-SubCell"/>
</dbReference>
<feature type="chain" id="PRO_5027158306" description="Epidermal patterning factor-like protein" evidence="7">
    <location>
        <begin position="30"/>
        <end position="103"/>
    </location>
</feature>
<dbReference type="EMBL" id="KK914582">
    <property type="protein sequence ID" value="KDP32418.1"/>
    <property type="molecule type" value="Genomic_DNA"/>
</dbReference>
<dbReference type="OrthoDB" id="1874659at2759"/>
<comment type="function">
    <text evidence="7">Controls stomatal patterning.</text>
</comment>
<dbReference type="GO" id="GO:0010052">
    <property type="term" value="P:guard cell differentiation"/>
    <property type="evidence" value="ECO:0007669"/>
    <property type="project" value="UniProtKB-UniRule"/>
</dbReference>
<reference evidence="9 10" key="1">
    <citation type="journal article" date="2014" name="PLoS ONE">
        <title>Global Analysis of Gene Expression Profiles in Physic Nut (Jatropha curcas L.) Seedlings Exposed to Salt Stress.</title>
        <authorList>
            <person name="Zhang L."/>
            <person name="Zhang C."/>
            <person name="Wu P."/>
            <person name="Chen Y."/>
            <person name="Li M."/>
            <person name="Jiang H."/>
            <person name="Wu G."/>
        </authorList>
    </citation>
    <scope>NUCLEOTIDE SEQUENCE [LARGE SCALE GENOMIC DNA]</scope>
    <source>
        <strain evidence="10">cv. GZQX0401</strain>
        <tissue evidence="9">Young leaves</tissue>
    </source>
</reference>
<evidence type="ECO:0000256" key="7">
    <source>
        <dbReference type="RuleBase" id="RU367102"/>
    </source>
</evidence>
<feature type="region of interest" description="Disordered" evidence="8">
    <location>
        <begin position="26"/>
        <end position="51"/>
    </location>
</feature>
<dbReference type="STRING" id="180498.A0A067KBM4"/>
<name>A0A067KBM4_JATCU</name>
<evidence type="ECO:0000256" key="2">
    <source>
        <dbReference type="ARBA" id="ARBA00008127"/>
    </source>
</evidence>
<evidence type="ECO:0000313" key="10">
    <source>
        <dbReference type="Proteomes" id="UP000027138"/>
    </source>
</evidence>
<accession>A0A067KBM4</accession>
<keyword evidence="6" id="KW-1015">Disulfide bond</keyword>
<comment type="similarity">
    <text evidence="2 7">Belongs to the plant cysteine rich small secretory peptide family. Epidermal patterning factor subfamily.</text>
</comment>
<dbReference type="Pfam" id="PF17181">
    <property type="entry name" value="EPF"/>
    <property type="match status" value="1"/>
</dbReference>
<feature type="signal peptide" evidence="7">
    <location>
        <begin position="1"/>
        <end position="29"/>
    </location>
</feature>
<evidence type="ECO:0000256" key="4">
    <source>
        <dbReference type="ARBA" id="ARBA00022525"/>
    </source>
</evidence>
<gene>
    <name evidence="9" type="ORF">JCGZ_13343</name>
</gene>
<evidence type="ECO:0000256" key="3">
    <source>
        <dbReference type="ARBA" id="ARBA00022473"/>
    </source>
</evidence>
<organism evidence="9 10">
    <name type="scientific">Jatropha curcas</name>
    <name type="common">Barbados nut</name>
    <dbReference type="NCBI Taxonomy" id="180498"/>
    <lineage>
        <taxon>Eukaryota</taxon>
        <taxon>Viridiplantae</taxon>
        <taxon>Streptophyta</taxon>
        <taxon>Embryophyta</taxon>
        <taxon>Tracheophyta</taxon>
        <taxon>Spermatophyta</taxon>
        <taxon>Magnoliopsida</taxon>
        <taxon>eudicotyledons</taxon>
        <taxon>Gunneridae</taxon>
        <taxon>Pentapetalae</taxon>
        <taxon>rosids</taxon>
        <taxon>fabids</taxon>
        <taxon>Malpighiales</taxon>
        <taxon>Euphorbiaceae</taxon>
        <taxon>Crotonoideae</taxon>
        <taxon>Jatropheae</taxon>
        <taxon>Jatropha</taxon>
    </lineage>
</organism>
<keyword evidence="3 7" id="KW-0217">Developmental protein</keyword>
<sequence length="103" mass="11336">MASLASYPNGLRIVAVVTLLLIFSVGSSSSSGGGRGNEEEKQRKMHLGSKPPNCENRCWNCRPCMAALVSPPHHKTTLSSKGDNENYYLLSWKCKCGDKYFQP</sequence>
<keyword evidence="5 7" id="KW-0732">Signal</keyword>
<keyword evidence="10" id="KW-1185">Reference proteome</keyword>
<dbReference type="PANTHER" id="PTHR33109:SF60">
    <property type="entry name" value="EPIDERMAL PATTERNING FACTOR-LIKE PROTEIN 8"/>
    <property type="match status" value="1"/>
</dbReference>
<evidence type="ECO:0000256" key="5">
    <source>
        <dbReference type="ARBA" id="ARBA00022729"/>
    </source>
</evidence>
<protein>
    <recommendedName>
        <fullName evidence="7">Epidermal patterning factor-like protein</fullName>
    </recommendedName>
</protein>
<evidence type="ECO:0000313" key="9">
    <source>
        <dbReference type="EMBL" id="KDP32418.1"/>
    </source>
</evidence>
<comment type="subcellular location">
    <subcellularLocation>
        <location evidence="1 7">Secreted</location>
    </subcellularLocation>
</comment>
<evidence type="ECO:0000256" key="1">
    <source>
        <dbReference type="ARBA" id="ARBA00004613"/>
    </source>
</evidence>
<evidence type="ECO:0000256" key="8">
    <source>
        <dbReference type="SAM" id="MobiDB-lite"/>
    </source>
</evidence>
<dbReference type="PANTHER" id="PTHR33109">
    <property type="entry name" value="EPIDERMAL PATTERNING FACTOR-LIKE PROTEIN 4"/>
    <property type="match status" value="1"/>
</dbReference>
<proteinExistence type="inferred from homology"/>
<keyword evidence="4 7" id="KW-0964">Secreted</keyword>
<dbReference type="AlphaFoldDB" id="A0A067KBM4"/>
<evidence type="ECO:0000256" key="6">
    <source>
        <dbReference type="ARBA" id="ARBA00023157"/>
    </source>
</evidence>
<dbReference type="Proteomes" id="UP000027138">
    <property type="component" value="Unassembled WGS sequence"/>
</dbReference>
<dbReference type="InterPro" id="IPR039455">
    <property type="entry name" value="EPFL"/>
</dbReference>